<name>I4DQR2_PAPXU</name>
<organism evidence="2">
    <name type="scientific">Papilio xuthus</name>
    <name type="common">Asian swallowtail butterfly</name>
    <dbReference type="NCBI Taxonomy" id="66420"/>
    <lineage>
        <taxon>Eukaryota</taxon>
        <taxon>Metazoa</taxon>
        <taxon>Ecdysozoa</taxon>
        <taxon>Arthropoda</taxon>
        <taxon>Hexapoda</taxon>
        <taxon>Insecta</taxon>
        <taxon>Pterygota</taxon>
        <taxon>Neoptera</taxon>
        <taxon>Endopterygota</taxon>
        <taxon>Lepidoptera</taxon>
        <taxon>Glossata</taxon>
        <taxon>Ditrysia</taxon>
        <taxon>Papilionoidea</taxon>
        <taxon>Papilionidae</taxon>
        <taxon>Papilioninae</taxon>
        <taxon>Papilio</taxon>
    </lineage>
</organism>
<keyword evidence="1" id="KW-0812">Transmembrane</keyword>
<keyword evidence="1" id="KW-0472">Membrane</keyword>
<accession>I4DQR2</accession>
<proteinExistence type="evidence at transcript level"/>
<dbReference type="EMBL" id="AK404644">
    <property type="protein sequence ID" value="BAM20252.1"/>
    <property type="molecule type" value="mRNA"/>
</dbReference>
<evidence type="ECO:0000256" key="1">
    <source>
        <dbReference type="SAM" id="Phobius"/>
    </source>
</evidence>
<feature type="transmembrane region" description="Helical" evidence="1">
    <location>
        <begin position="20"/>
        <end position="38"/>
    </location>
</feature>
<keyword evidence="1" id="KW-1133">Transmembrane helix</keyword>
<protein>
    <submittedName>
        <fullName evidence="2">Uncharacterized protein</fullName>
    </submittedName>
</protein>
<sequence length="65" mass="8025">MLKIVKMRRNMLCRCVIRKIWGPVMLILIWMFLLWNELRMPAVQTSLKYFNHNYVEIKCILQDRI</sequence>
<reference evidence="2" key="1">
    <citation type="journal article" date="2012" name="BMC Biol.">
        <title>Comprehensive microarray-based analysis for stage-specific larval camouflage pattern-associated genes in the swallowtail butterfly, Papilio xuthus.</title>
        <authorList>
            <person name="Futahashi R."/>
            <person name="Shirataki H."/>
            <person name="Narita T."/>
            <person name="Mita K."/>
            <person name="Fujiwara H."/>
        </authorList>
    </citation>
    <scope>NUCLEOTIDE SEQUENCE</scope>
    <source>
        <tissue evidence="2">Epidermis</tissue>
    </source>
</reference>
<dbReference type="AlphaFoldDB" id="I4DQR2"/>
<evidence type="ECO:0000313" key="2">
    <source>
        <dbReference type="EMBL" id="BAM20252.1"/>
    </source>
</evidence>